<proteinExistence type="predicted"/>
<name>A0ACC2JQ05_9PEZI</name>
<evidence type="ECO:0000313" key="2">
    <source>
        <dbReference type="Proteomes" id="UP001153332"/>
    </source>
</evidence>
<comment type="caution">
    <text evidence="1">The sequence shown here is derived from an EMBL/GenBank/DDBJ whole genome shotgun (WGS) entry which is preliminary data.</text>
</comment>
<reference evidence="1" key="1">
    <citation type="submission" date="2022-12" db="EMBL/GenBank/DDBJ databases">
        <title>Genome Sequence of Lasiodiplodia mahajangana.</title>
        <authorList>
            <person name="Buettner E."/>
        </authorList>
    </citation>
    <scope>NUCLEOTIDE SEQUENCE</scope>
    <source>
        <strain evidence="1">VT137</strain>
    </source>
</reference>
<organism evidence="1 2">
    <name type="scientific">Lasiodiplodia mahajangana</name>
    <dbReference type="NCBI Taxonomy" id="1108764"/>
    <lineage>
        <taxon>Eukaryota</taxon>
        <taxon>Fungi</taxon>
        <taxon>Dikarya</taxon>
        <taxon>Ascomycota</taxon>
        <taxon>Pezizomycotina</taxon>
        <taxon>Dothideomycetes</taxon>
        <taxon>Dothideomycetes incertae sedis</taxon>
        <taxon>Botryosphaeriales</taxon>
        <taxon>Botryosphaeriaceae</taxon>
        <taxon>Lasiodiplodia</taxon>
    </lineage>
</organism>
<protein>
    <submittedName>
        <fullName evidence="1">Uncharacterized protein</fullName>
    </submittedName>
</protein>
<accession>A0ACC2JQ05</accession>
<sequence length="155" mass="17842">MQRINAPIQKAIDLYNGRDLLQEGCFKLAVITDAGMFDGASTQAAMEADEIVEQGSQEDKYKVDVRKPRHRIGDCRTRPTQEKRWRAWARTKITRASHLMLEDDEEFPVIEGRTEKDVGWMKVQLVGLVPDFYANLRDPSLWHVQYIRPPDIATA</sequence>
<dbReference type="Proteomes" id="UP001153332">
    <property type="component" value="Unassembled WGS sequence"/>
</dbReference>
<dbReference type="EMBL" id="JAPUUL010000718">
    <property type="protein sequence ID" value="KAJ8129588.1"/>
    <property type="molecule type" value="Genomic_DNA"/>
</dbReference>
<evidence type="ECO:0000313" key="1">
    <source>
        <dbReference type="EMBL" id="KAJ8129588.1"/>
    </source>
</evidence>
<gene>
    <name evidence="1" type="ORF">O1611_g4040</name>
</gene>
<keyword evidence="2" id="KW-1185">Reference proteome</keyword>